<dbReference type="EMBL" id="JAGRRH010000004">
    <property type="protein sequence ID" value="KAG7370695.1"/>
    <property type="molecule type" value="Genomic_DNA"/>
</dbReference>
<evidence type="ECO:0000313" key="1">
    <source>
        <dbReference type="EMBL" id="KAG7370695.1"/>
    </source>
</evidence>
<gene>
    <name evidence="1" type="ORF">IV203_019265</name>
</gene>
<dbReference type="AlphaFoldDB" id="A0A9K3LZH0"/>
<reference evidence="1" key="2">
    <citation type="submission" date="2021-04" db="EMBL/GenBank/DDBJ databases">
        <authorList>
            <person name="Podell S."/>
        </authorList>
    </citation>
    <scope>NUCLEOTIDE SEQUENCE</scope>
    <source>
        <strain evidence="1">Hildebrandi</strain>
    </source>
</reference>
<sequence>MITGASVATAKKLKCMRLRFIGVVNTASCHYTMTLLSSVELSDHGDHKGLVHLDNDDNPYMMAFVWMDRERRYFIANCSSLFEGEPRERTRWRQSDDMEAEPGREELTDPTPMTCNIYYDTCAAIDHSNRHRQDNLQIERKIERKNWAARVGTSFGNVNCRC</sequence>
<protein>
    <submittedName>
        <fullName evidence="1">Uncharacterized protein</fullName>
    </submittedName>
</protein>
<dbReference type="Proteomes" id="UP000693970">
    <property type="component" value="Unassembled WGS sequence"/>
</dbReference>
<reference evidence="1" key="1">
    <citation type="journal article" date="2021" name="Sci. Rep.">
        <title>Diploid genomic architecture of Nitzschia inconspicua, an elite biomass production diatom.</title>
        <authorList>
            <person name="Oliver A."/>
            <person name="Podell S."/>
            <person name="Pinowska A."/>
            <person name="Traller J.C."/>
            <person name="Smith S.R."/>
            <person name="McClure R."/>
            <person name="Beliaev A."/>
            <person name="Bohutskyi P."/>
            <person name="Hill E.A."/>
            <person name="Rabines A."/>
            <person name="Zheng H."/>
            <person name="Allen L.Z."/>
            <person name="Kuo A."/>
            <person name="Grigoriev I.V."/>
            <person name="Allen A.E."/>
            <person name="Hazlebeck D."/>
            <person name="Allen E.E."/>
        </authorList>
    </citation>
    <scope>NUCLEOTIDE SEQUENCE</scope>
    <source>
        <strain evidence="1">Hildebrandi</strain>
    </source>
</reference>
<comment type="caution">
    <text evidence="1">The sequence shown here is derived from an EMBL/GenBank/DDBJ whole genome shotgun (WGS) entry which is preliminary data.</text>
</comment>
<proteinExistence type="predicted"/>
<name>A0A9K3LZH0_9STRA</name>
<dbReference type="OrthoDB" id="121467at2759"/>
<accession>A0A9K3LZH0</accession>
<evidence type="ECO:0000313" key="2">
    <source>
        <dbReference type="Proteomes" id="UP000693970"/>
    </source>
</evidence>
<keyword evidence="2" id="KW-1185">Reference proteome</keyword>
<organism evidence="1 2">
    <name type="scientific">Nitzschia inconspicua</name>
    <dbReference type="NCBI Taxonomy" id="303405"/>
    <lineage>
        <taxon>Eukaryota</taxon>
        <taxon>Sar</taxon>
        <taxon>Stramenopiles</taxon>
        <taxon>Ochrophyta</taxon>
        <taxon>Bacillariophyta</taxon>
        <taxon>Bacillariophyceae</taxon>
        <taxon>Bacillariophycidae</taxon>
        <taxon>Bacillariales</taxon>
        <taxon>Bacillariaceae</taxon>
        <taxon>Nitzschia</taxon>
    </lineage>
</organism>